<evidence type="ECO:0000256" key="1">
    <source>
        <dbReference type="SAM" id="MobiDB-lite"/>
    </source>
</evidence>
<reference evidence="2" key="1">
    <citation type="submission" date="2022-01" db="EMBL/GenBank/DDBJ databases">
        <authorList>
            <person name="King R."/>
        </authorList>
    </citation>
    <scope>NUCLEOTIDE SEQUENCE</scope>
</reference>
<feature type="compositionally biased region" description="Basic and acidic residues" evidence="1">
    <location>
        <begin position="8"/>
        <end position="27"/>
    </location>
</feature>
<sequence length="77" mass="8755">MRLTMTTRQEEESAEKVKGINRGDNRTRTGLTGQHVWPAQPFLLNYSSTRGPPSPHFSLRSASQLAQLIFTYNLKHV</sequence>
<evidence type="ECO:0000313" key="3">
    <source>
        <dbReference type="Proteomes" id="UP001152798"/>
    </source>
</evidence>
<evidence type="ECO:0000313" key="2">
    <source>
        <dbReference type="EMBL" id="CAH1400851.1"/>
    </source>
</evidence>
<gene>
    <name evidence="2" type="ORF">NEZAVI_LOCUS10003</name>
</gene>
<dbReference type="EMBL" id="OV725080">
    <property type="protein sequence ID" value="CAH1400851.1"/>
    <property type="molecule type" value="Genomic_DNA"/>
</dbReference>
<organism evidence="2 3">
    <name type="scientific">Nezara viridula</name>
    <name type="common">Southern green stink bug</name>
    <name type="synonym">Cimex viridulus</name>
    <dbReference type="NCBI Taxonomy" id="85310"/>
    <lineage>
        <taxon>Eukaryota</taxon>
        <taxon>Metazoa</taxon>
        <taxon>Ecdysozoa</taxon>
        <taxon>Arthropoda</taxon>
        <taxon>Hexapoda</taxon>
        <taxon>Insecta</taxon>
        <taxon>Pterygota</taxon>
        <taxon>Neoptera</taxon>
        <taxon>Paraneoptera</taxon>
        <taxon>Hemiptera</taxon>
        <taxon>Heteroptera</taxon>
        <taxon>Panheteroptera</taxon>
        <taxon>Pentatomomorpha</taxon>
        <taxon>Pentatomoidea</taxon>
        <taxon>Pentatomidae</taxon>
        <taxon>Pentatominae</taxon>
        <taxon>Nezara</taxon>
    </lineage>
</organism>
<protein>
    <submittedName>
        <fullName evidence="2">Uncharacterized protein</fullName>
    </submittedName>
</protein>
<feature type="region of interest" description="Disordered" evidence="1">
    <location>
        <begin position="1"/>
        <end position="34"/>
    </location>
</feature>
<keyword evidence="3" id="KW-1185">Reference proteome</keyword>
<proteinExistence type="predicted"/>
<dbReference type="AlphaFoldDB" id="A0A9P0HFV0"/>
<dbReference type="Proteomes" id="UP001152798">
    <property type="component" value="Chromosome 4"/>
</dbReference>
<name>A0A9P0HFV0_NEZVI</name>
<accession>A0A9P0HFV0</accession>